<organism evidence="1 2">
    <name type="scientific">Actinophytocola gossypii</name>
    <dbReference type="NCBI Taxonomy" id="2812003"/>
    <lineage>
        <taxon>Bacteria</taxon>
        <taxon>Bacillati</taxon>
        <taxon>Actinomycetota</taxon>
        <taxon>Actinomycetes</taxon>
        <taxon>Pseudonocardiales</taxon>
        <taxon>Pseudonocardiaceae</taxon>
    </lineage>
</organism>
<evidence type="ECO:0008006" key="3">
    <source>
        <dbReference type="Google" id="ProtNLM"/>
    </source>
</evidence>
<dbReference type="EMBL" id="JAFFZE010000010">
    <property type="protein sequence ID" value="MCT2584025.1"/>
    <property type="molecule type" value="Genomic_DNA"/>
</dbReference>
<dbReference type="Proteomes" id="UP001156441">
    <property type="component" value="Unassembled WGS sequence"/>
</dbReference>
<evidence type="ECO:0000313" key="2">
    <source>
        <dbReference type="Proteomes" id="UP001156441"/>
    </source>
</evidence>
<proteinExistence type="predicted"/>
<dbReference type="Gene3D" id="1.10.287.1060">
    <property type="entry name" value="ESAT-6-like"/>
    <property type="match status" value="1"/>
</dbReference>
<comment type="caution">
    <text evidence="1">The sequence shown here is derived from an EMBL/GenBank/DDBJ whole genome shotgun (WGS) entry which is preliminary data.</text>
</comment>
<gene>
    <name evidence="1" type="ORF">JT362_12945</name>
</gene>
<name>A0ABT2J843_9PSEU</name>
<sequence length="103" mass="10494">MDGMRVTPAELRTAGGNIVDIASEIQRTASELSGQTSAVAAFGANGGFDTQAAARTLEGNWETAIDAIAARISLAGDTMDVNADTYASTEDANTDVFSHGLGA</sequence>
<keyword evidence="2" id="KW-1185">Reference proteome</keyword>
<dbReference type="InterPro" id="IPR036689">
    <property type="entry name" value="ESAT-6-like_sf"/>
</dbReference>
<protein>
    <recommendedName>
        <fullName evidence="3">WXG100 family type VII secretion target</fullName>
    </recommendedName>
</protein>
<dbReference type="RefSeq" id="WP_260191401.1">
    <property type="nucleotide sequence ID" value="NZ_JAFFZE010000010.1"/>
</dbReference>
<accession>A0ABT2J843</accession>
<evidence type="ECO:0000313" key="1">
    <source>
        <dbReference type="EMBL" id="MCT2584025.1"/>
    </source>
</evidence>
<reference evidence="1 2" key="1">
    <citation type="submission" date="2021-02" db="EMBL/GenBank/DDBJ databases">
        <title>Actinophytocola xerophila sp. nov., isolated from soil of cotton cropping field.</title>
        <authorList>
            <person name="Huang R."/>
            <person name="Chen X."/>
            <person name="Ge X."/>
            <person name="Liu W."/>
        </authorList>
    </citation>
    <scope>NUCLEOTIDE SEQUENCE [LARGE SCALE GENOMIC DNA]</scope>
    <source>
        <strain evidence="1 2">S1-96</strain>
    </source>
</reference>
<dbReference type="SUPFAM" id="SSF140453">
    <property type="entry name" value="EsxAB dimer-like"/>
    <property type="match status" value="1"/>
</dbReference>